<reference evidence="1 2" key="1">
    <citation type="journal article" date="2018" name="PLoS Genet.">
        <title>Repeat elements organise 3D genome structure and mediate transcription in the filamentous fungus Epichloe festucae.</title>
        <authorList>
            <person name="Winter D.J."/>
            <person name="Ganley A.R.D."/>
            <person name="Young C.A."/>
            <person name="Liachko I."/>
            <person name="Schardl C.L."/>
            <person name="Dupont P.Y."/>
            <person name="Berry D."/>
            <person name="Ram A."/>
            <person name="Scott B."/>
            <person name="Cox M.P."/>
        </authorList>
    </citation>
    <scope>NUCLEOTIDE SEQUENCE [LARGE SCALE GENOMIC DNA]</scope>
    <source>
        <strain evidence="1 2">Fl1</strain>
    </source>
</reference>
<dbReference type="AlphaFoldDB" id="A0A7S9KQF4"/>
<dbReference type="OrthoDB" id="4898608at2759"/>
<keyword evidence="2" id="KW-1185">Reference proteome</keyword>
<dbReference type="EMBL" id="CP031386">
    <property type="protein sequence ID" value="QPG97969.1"/>
    <property type="molecule type" value="Genomic_DNA"/>
</dbReference>
<sequence>MAPSLVSLPSFSIENKLDKTVLTSTGALDINLPDSVGTAQTALELEQVVGKAQVWIARQGLCHFMIDLSINGVPISQAGVLRHLETMMTGCEVWERLELRLVPVTEPRGERANRTTFSIQHPDLSSALIPPDTASVAVFRSVSYSIDLLTSQRDEIFRTKATRSTCESDGNQEYNSLASADQNAVDDFLGEMNFNFDTNVPSEVAGKRRKLDERTYIASSSHVKTLLYTWLESVLLGGRICSKSVTFLDKNSAAPLSKLAPGVFNVPYLRNVSAKRKFISTISASLARLGNAESPGLRKKVERLGINAQERGTLGTRHDSNQICAGIELRVWSILAAEPFGLKKGTRPRLPSR</sequence>
<evidence type="ECO:0000313" key="2">
    <source>
        <dbReference type="Proteomes" id="UP000594364"/>
    </source>
</evidence>
<dbReference type="Proteomes" id="UP000594364">
    <property type="component" value="Chromosome 2"/>
</dbReference>
<gene>
    <name evidence="1" type="ORF">C2857_007105</name>
</gene>
<name>A0A7S9KQF4_EPIFF</name>
<accession>A0A7S9KQF4</accession>
<protein>
    <submittedName>
        <fullName evidence="1">Uncharacterized protein</fullName>
    </submittedName>
</protein>
<evidence type="ECO:0000313" key="1">
    <source>
        <dbReference type="EMBL" id="QPG97969.1"/>
    </source>
</evidence>
<organism evidence="1 2">
    <name type="scientific">Epichloe festucae (strain Fl1)</name>
    <dbReference type="NCBI Taxonomy" id="877507"/>
    <lineage>
        <taxon>Eukaryota</taxon>
        <taxon>Fungi</taxon>
        <taxon>Dikarya</taxon>
        <taxon>Ascomycota</taxon>
        <taxon>Pezizomycotina</taxon>
        <taxon>Sordariomycetes</taxon>
        <taxon>Hypocreomycetidae</taxon>
        <taxon>Hypocreales</taxon>
        <taxon>Clavicipitaceae</taxon>
        <taxon>Epichloe</taxon>
    </lineage>
</organism>
<proteinExistence type="predicted"/>